<dbReference type="Proteomes" id="UP000663870">
    <property type="component" value="Unassembled WGS sequence"/>
</dbReference>
<dbReference type="AlphaFoldDB" id="A0A813PT43"/>
<sequence>MATSSEDLSIQCMHGKAGNSNWKLPRLIATCDKKARPDVYGEIDASEYLDNDNVLDAKLDIVVSLIRQSQQFVVYTGAGISTSAGIGDYASKASNSIVMRETSVNRLKAIPTLSHHVLVALEKKNRLKHWVQQNHDGLAQRAGYPQEKLNEIHGSWFDKKNPVVLMDDNLKSDLHKWLKEWAEKSDLVLAMGSSMSGMAADVIASRVAEREGTLGLIIINLQKTPHDHLATIRIFAPCDKAMSLLANEQINERFLNKKVLALNKTYNSILDRLTFINPPKSICIYPKHTQNFIVFIVLSRALNFDFRQAIRATWGRNGKYKQYNIYVQTIFFVGTDDSVQSAIRLEQSLFNDVVEVVIPENYPFVAHKELASLFWTRLYCPLARLIFRADDDILLDTFLLLDYIKNHLNINTQDGLHGWFRFNNTVHRADKWAITKIEYKPKIYPPYTFGIGYLFSNVSCQRLVNAANRPKHQVIRVGDAYITGILRDLARIPYYDFQNLEYAYTFYNPISCDIFFEDKPQLLLCMSKLHVGIRDDPFEFYDVWNIILTKHHTSLSNAT</sequence>
<dbReference type="PANTHER" id="PTHR11214:SF378">
    <property type="entry name" value="BETA-1,3-GALACTOSYLTRANSFERASE 4"/>
    <property type="match status" value="1"/>
</dbReference>
<dbReference type="Gene3D" id="3.40.50.1220">
    <property type="entry name" value="TPP-binding domain"/>
    <property type="match status" value="2"/>
</dbReference>
<evidence type="ECO:0000256" key="4">
    <source>
        <dbReference type="ARBA" id="ARBA00022679"/>
    </source>
</evidence>
<keyword evidence="16" id="KW-1185">Reference proteome</keyword>
<evidence type="ECO:0000313" key="14">
    <source>
        <dbReference type="EMBL" id="CAF0775729.1"/>
    </source>
</evidence>
<comment type="caution">
    <text evidence="13">The sequence shown here is derived from an EMBL/GenBank/DDBJ whole genome shotgun (WGS) entry which is preliminary data.</text>
</comment>
<dbReference type="EMBL" id="CAJNOH010000017">
    <property type="protein sequence ID" value="CAF0760184.1"/>
    <property type="molecule type" value="Genomic_DNA"/>
</dbReference>
<keyword evidence="4" id="KW-0808">Transferase</keyword>
<dbReference type="GO" id="GO:0016758">
    <property type="term" value="F:hexosyltransferase activity"/>
    <property type="evidence" value="ECO:0007669"/>
    <property type="project" value="InterPro"/>
</dbReference>
<dbReference type="Gene3D" id="3.90.550.50">
    <property type="match status" value="1"/>
</dbReference>
<comment type="caution">
    <text evidence="11">Lacks conserved residue(s) required for the propagation of feature annotation.</text>
</comment>
<dbReference type="PANTHER" id="PTHR11214">
    <property type="entry name" value="BETA-1,3-N-ACETYLGLUCOSAMINYLTRANSFERASE"/>
    <property type="match status" value="1"/>
</dbReference>
<evidence type="ECO:0000256" key="10">
    <source>
        <dbReference type="ARBA" id="ARBA00023136"/>
    </source>
</evidence>
<dbReference type="PROSITE" id="PS50305">
    <property type="entry name" value="SIRTUIN"/>
    <property type="match status" value="1"/>
</dbReference>
<organism evidence="13 15">
    <name type="scientific">Rotaria sordida</name>
    <dbReference type="NCBI Taxonomy" id="392033"/>
    <lineage>
        <taxon>Eukaryota</taxon>
        <taxon>Metazoa</taxon>
        <taxon>Spiralia</taxon>
        <taxon>Gnathifera</taxon>
        <taxon>Rotifera</taxon>
        <taxon>Eurotatoria</taxon>
        <taxon>Bdelloidea</taxon>
        <taxon>Philodinida</taxon>
        <taxon>Philodinidae</taxon>
        <taxon>Rotaria</taxon>
    </lineage>
</organism>
<evidence type="ECO:0000256" key="8">
    <source>
        <dbReference type="ARBA" id="ARBA00023027"/>
    </source>
</evidence>
<evidence type="ECO:0000313" key="15">
    <source>
        <dbReference type="Proteomes" id="UP000663854"/>
    </source>
</evidence>
<protein>
    <recommendedName>
        <fullName evidence="12">Deacetylase sirtuin-type domain-containing protein</fullName>
    </recommendedName>
</protein>
<keyword evidence="7" id="KW-1133">Transmembrane helix</keyword>
<reference evidence="13" key="1">
    <citation type="submission" date="2021-02" db="EMBL/GenBank/DDBJ databases">
        <authorList>
            <person name="Nowell W R."/>
        </authorList>
    </citation>
    <scope>NUCLEOTIDE SEQUENCE</scope>
</reference>
<dbReference type="InterPro" id="IPR003000">
    <property type="entry name" value="Sirtuin"/>
</dbReference>
<evidence type="ECO:0000256" key="3">
    <source>
        <dbReference type="ARBA" id="ARBA00022676"/>
    </source>
</evidence>
<dbReference type="GO" id="GO:0006493">
    <property type="term" value="P:protein O-linked glycosylation"/>
    <property type="evidence" value="ECO:0007669"/>
    <property type="project" value="TreeGrafter"/>
</dbReference>
<comment type="similarity">
    <text evidence="2">Belongs to the glycosyltransferase 31 family.</text>
</comment>
<dbReference type="EMBL" id="CAJNOL010000039">
    <property type="protein sequence ID" value="CAF0775729.1"/>
    <property type="molecule type" value="Genomic_DNA"/>
</dbReference>
<evidence type="ECO:0000256" key="11">
    <source>
        <dbReference type="PROSITE-ProRule" id="PRU00236"/>
    </source>
</evidence>
<evidence type="ECO:0000256" key="2">
    <source>
        <dbReference type="ARBA" id="ARBA00008661"/>
    </source>
</evidence>
<accession>A0A813PT43</accession>
<dbReference type="Proteomes" id="UP000663854">
    <property type="component" value="Unassembled WGS sequence"/>
</dbReference>
<keyword evidence="8" id="KW-0520">NAD</keyword>
<keyword evidence="10" id="KW-0472">Membrane</keyword>
<feature type="domain" description="Deacetylase sirtuin-type" evidence="12">
    <location>
        <begin position="52"/>
        <end position="258"/>
    </location>
</feature>
<dbReference type="GO" id="GO:0000139">
    <property type="term" value="C:Golgi membrane"/>
    <property type="evidence" value="ECO:0007669"/>
    <property type="project" value="UniProtKB-SubCell"/>
</dbReference>
<keyword evidence="5" id="KW-0812">Transmembrane</keyword>
<dbReference type="Pfam" id="PF01762">
    <property type="entry name" value="Galactosyl_T"/>
    <property type="match status" value="1"/>
</dbReference>
<dbReference type="InterPro" id="IPR026590">
    <property type="entry name" value="Ssirtuin_cat_dom"/>
</dbReference>
<proteinExistence type="inferred from homology"/>
<evidence type="ECO:0000256" key="5">
    <source>
        <dbReference type="ARBA" id="ARBA00022692"/>
    </source>
</evidence>
<dbReference type="InterPro" id="IPR002659">
    <property type="entry name" value="Glyco_trans_31"/>
</dbReference>
<dbReference type="Pfam" id="PF02146">
    <property type="entry name" value="SIR2"/>
    <property type="match status" value="1"/>
</dbReference>
<evidence type="ECO:0000259" key="12">
    <source>
        <dbReference type="PROSITE" id="PS50305"/>
    </source>
</evidence>
<dbReference type="SUPFAM" id="SSF52467">
    <property type="entry name" value="DHS-like NAD/FAD-binding domain"/>
    <property type="match status" value="1"/>
</dbReference>
<comment type="subcellular location">
    <subcellularLocation>
        <location evidence="1">Golgi apparatus membrane</location>
        <topology evidence="1">Single-pass type II membrane protein</topology>
    </subcellularLocation>
</comment>
<gene>
    <name evidence="14" type="ORF">JXQ802_LOCUS2952</name>
    <name evidence="13" type="ORF">PYM288_LOCUS2555</name>
</gene>
<evidence type="ECO:0000256" key="1">
    <source>
        <dbReference type="ARBA" id="ARBA00004323"/>
    </source>
</evidence>
<evidence type="ECO:0000313" key="13">
    <source>
        <dbReference type="EMBL" id="CAF0760184.1"/>
    </source>
</evidence>
<evidence type="ECO:0000256" key="9">
    <source>
        <dbReference type="ARBA" id="ARBA00023034"/>
    </source>
</evidence>
<name>A0A813PT43_9BILA</name>
<dbReference type="GO" id="GO:0070403">
    <property type="term" value="F:NAD+ binding"/>
    <property type="evidence" value="ECO:0007669"/>
    <property type="project" value="InterPro"/>
</dbReference>
<keyword evidence="9" id="KW-0333">Golgi apparatus</keyword>
<dbReference type="InterPro" id="IPR029035">
    <property type="entry name" value="DHS-like_NAD/FAD-binding_dom"/>
</dbReference>
<keyword evidence="6" id="KW-0735">Signal-anchor</keyword>
<evidence type="ECO:0000256" key="6">
    <source>
        <dbReference type="ARBA" id="ARBA00022968"/>
    </source>
</evidence>
<evidence type="ECO:0000256" key="7">
    <source>
        <dbReference type="ARBA" id="ARBA00022989"/>
    </source>
</evidence>
<evidence type="ECO:0000313" key="16">
    <source>
        <dbReference type="Proteomes" id="UP000663870"/>
    </source>
</evidence>
<keyword evidence="3" id="KW-0328">Glycosyltransferase</keyword>